<evidence type="ECO:0000256" key="5">
    <source>
        <dbReference type="ARBA" id="ARBA00022968"/>
    </source>
</evidence>
<dbReference type="Pfam" id="PF06990">
    <property type="entry name" value="Gal-3-0_sulfotr"/>
    <property type="match status" value="1"/>
</dbReference>
<keyword evidence="5" id="KW-0735">Signal-anchor</keyword>
<evidence type="ECO:0000256" key="3">
    <source>
        <dbReference type="ARBA" id="ARBA00022679"/>
    </source>
</evidence>
<keyword evidence="4" id="KW-0812">Transmembrane</keyword>
<evidence type="ECO:0000256" key="1">
    <source>
        <dbReference type="ARBA" id="ARBA00004323"/>
    </source>
</evidence>
<dbReference type="AlphaFoldDB" id="A0A0C2NM88"/>
<keyword evidence="7" id="KW-0333">Golgi apparatus</keyword>
<dbReference type="PANTHER" id="PTHR14647:SF87">
    <property type="entry name" value="PUTATIVE-RELATED"/>
    <property type="match status" value="1"/>
</dbReference>
<comment type="caution">
    <text evidence="10">The sequence shown here is derived from an EMBL/GenBank/DDBJ whole genome shotgun (WGS) entry which is preliminary data.</text>
</comment>
<name>A0A0C2NM88_THEKT</name>
<keyword evidence="11" id="KW-1185">Reference proteome</keyword>
<comment type="similarity">
    <text evidence="2">Belongs to the galactose-3-O-sulfotransferase family.</text>
</comment>
<evidence type="ECO:0000256" key="4">
    <source>
        <dbReference type="ARBA" id="ARBA00022692"/>
    </source>
</evidence>
<dbReference type="OrthoDB" id="514299at2759"/>
<dbReference type="InterPro" id="IPR027417">
    <property type="entry name" value="P-loop_NTPase"/>
</dbReference>
<dbReference type="Gene3D" id="3.40.50.300">
    <property type="entry name" value="P-loop containing nucleotide triphosphate hydrolases"/>
    <property type="match status" value="1"/>
</dbReference>
<evidence type="ECO:0000256" key="7">
    <source>
        <dbReference type="ARBA" id="ARBA00023034"/>
    </source>
</evidence>
<dbReference type="EMBL" id="JWZT01000033">
    <property type="protein sequence ID" value="KII75107.1"/>
    <property type="molecule type" value="Genomic_DNA"/>
</dbReference>
<dbReference type="InterPro" id="IPR009729">
    <property type="entry name" value="Gal-3-0_sulfotransfrase"/>
</dbReference>
<dbReference type="GO" id="GO:0000139">
    <property type="term" value="C:Golgi membrane"/>
    <property type="evidence" value="ECO:0007669"/>
    <property type="project" value="UniProtKB-SubCell"/>
</dbReference>
<dbReference type="Proteomes" id="UP000031668">
    <property type="component" value="Unassembled WGS sequence"/>
</dbReference>
<protein>
    <submittedName>
        <fullName evidence="10">Galactosylceramide sulfotransferase</fullName>
    </submittedName>
</protein>
<evidence type="ECO:0000313" key="11">
    <source>
        <dbReference type="Proteomes" id="UP000031668"/>
    </source>
</evidence>
<dbReference type="PANTHER" id="PTHR14647">
    <property type="entry name" value="GALACTOSE-3-O-SULFOTRANSFERASE"/>
    <property type="match status" value="1"/>
</dbReference>
<keyword evidence="3 10" id="KW-0808">Transferase</keyword>
<sequence length="255" mass="30356">MHLVHSMLDRKTVEQFFPRKSTFFVTILRNTTAQWVSIFRYFQIGTKVWLDTSESSMRLFISNYGNYGRNNKTPVYLGKNPNFCDMGFHDEELASDSAIESSIKVVDKMFDLVMISELWEKSLLILKNKLDLSFDDISVFNSNVQLIPDSYVPPDLDKQIREFNKADYKLYQYFYEKLMNSSKQLNQRDFSRLRKRTKFWKETCIGGRKLQVSYGTRKYLGYKAKDNIPQKYQEDCKRMIYSEIDFVKKFRTMMA</sequence>
<accession>A0A0C2NM88</accession>
<dbReference type="OMA" id="IRNCIAH"/>
<comment type="subcellular location">
    <subcellularLocation>
        <location evidence="1">Golgi apparatus membrane</location>
        <topology evidence="1">Single-pass type II membrane protein</topology>
    </subcellularLocation>
</comment>
<dbReference type="GO" id="GO:0001733">
    <property type="term" value="F:galactosylceramide sulfotransferase activity"/>
    <property type="evidence" value="ECO:0007669"/>
    <property type="project" value="InterPro"/>
</dbReference>
<keyword evidence="9" id="KW-0325">Glycoprotein</keyword>
<keyword evidence="6" id="KW-1133">Transmembrane helix</keyword>
<dbReference type="GO" id="GO:0009247">
    <property type="term" value="P:glycolipid biosynthetic process"/>
    <property type="evidence" value="ECO:0007669"/>
    <property type="project" value="InterPro"/>
</dbReference>
<gene>
    <name evidence="10" type="ORF">RF11_04198</name>
</gene>
<reference evidence="10 11" key="1">
    <citation type="journal article" date="2014" name="Genome Biol. Evol.">
        <title>The genome of the myxosporean Thelohanellus kitauei shows adaptations to nutrient acquisition within its fish host.</title>
        <authorList>
            <person name="Yang Y."/>
            <person name="Xiong J."/>
            <person name="Zhou Z."/>
            <person name="Huo F."/>
            <person name="Miao W."/>
            <person name="Ran C."/>
            <person name="Liu Y."/>
            <person name="Zhang J."/>
            <person name="Feng J."/>
            <person name="Wang M."/>
            <person name="Wang M."/>
            <person name="Wang L."/>
            <person name="Yao B."/>
        </authorList>
    </citation>
    <scope>NUCLEOTIDE SEQUENCE [LARGE SCALE GENOMIC DNA]</scope>
    <source>
        <strain evidence="10">Wuqing</strain>
    </source>
</reference>
<evidence type="ECO:0000256" key="9">
    <source>
        <dbReference type="ARBA" id="ARBA00023180"/>
    </source>
</evidence>
<organism evidence="10 11">
    <name type="scientific">Thelohanellus kitauei</name>
    <name type="common">Myxosporean</name>
    <dbReference type="NCBI Taxonomy" id="669202"/>
    <lineage>
        <taxon>Eukaryota</taxon>
        <taxon>Metazoa</taxon>
        <taxon>Cnidaria</taxon>
        <taxon>Myxozoa</taxon>
        <taxon>Myxosporea</taxon>
        <taxon>Bivalvulida</taxon>
        <taxon>Platysporina</taxon>
        <taxon>Myxobolidae</taxon>
        <taxon>Thelohanellus</taxon>
    </lineage>
</organism>
<keyword evidence="8" id="KW-0472">Membrane</keyword>
<evidence type="ECO:0000256" key="8">
    <source>
        <dbReference type="ARBA" id="ARBA00023136"/>
    </source>
</evidence>
<evidence type="ECO:0000256" key="6">
    <source>
        <dbReference type="ARBA" id="ARBA00022989"/>
    </source>
</evidence>
<proteinExistence type="inferred from homology"/>
<evidence type="ECO:0000256" key="2">
    <source>
        <dbReference type="ARBA" id="ARBA00008124"/>
    </source>
</evidence>
<evidence type="ECO:0000313" key="10">
    <source>
        <dbReference type="EMBL" id="KII75107.1"/>
    </source>
</evidence>